<dbReference type="AlphaFoldDB" id="A0A9D9HCV2"/>
<dbReference type="EMBL" id="JADIMR010000054">
    <property type="protein sequence ID" value="MBO8446881.1"/>
    <property type="molecule type" value="Genomic_DNA"/>
</dbReference>
<comment type="caution">
    <text evidence="2">The sequence shown here is derived from an EMBL/GenBank/DDBJ whole genome shotgun (WGS) entry which is preliminary data.</text>
</comment>
<dbReference type="Gene3D" id="3.90.550.10">
    <property type="entry name" value="Spore Coat Polysaccharide Biosynthesis Protein SpsA, Chain A"/>
    <property type="match status" value="1"/>
</dbReference>
<dbReference type="InterPro" id="IPR029044">
    <property type="entry name" value="Nucleotide-diphossugar_trans"/>
</dbReference>
<dbReference type="SUPFAM" id="SSF53448">
    <property type="entry name" value="Nucleotide-diphospho-sugar transferases"/>
    <property type="match status" value="1"/>
</dbReference>
<evidence type="ECO:0000313" key="2">
    <source>
        <dbReference type="EMBL" id="MBO8446881.1"/>
    </source>
</evidence>
<gene>
    <name evidence="2" type="ORF">IAC32_03950</name>
</gene>
<dbReference type="Proteomes" id="UP000823637">
    <property type="component" value="Unassembled WGS sequence"/>
</dbReference>
<evidence type="ECO:0000259" key="1">
    <source>
        <dbReference type="Pfam" id="PF14134"/>
    </source>
</evidence>
<proteinExistence type="predicted"/>
<evidence type="ECO:0000313" key="3">
    <source>
        <dbReference type="Proteomes" id="UP000823637"/>
    </source>
</evidence>
<protein>
    <submittedName>
        <fullName evidence="2">DUF4301 family protein</fullName>
    </submittedName>
</protein>
<name>A0A9D9HCV2_9BACT</name>
<accession>A0A9D9HCV2</accession>
<feature type="domain" description="DUF4301" evidence="1">
    <location>
        <begin position="4"/>
        <end position="294"/>
    </location>
</feature>
<dbReference type="InterPro" id="IPR025393">
    <property type="entry name" value="DUF4301"/>
</dbReference>
<feature type="non-terminal residue" evidence="2">
    <location>
        <position position="1"/>
    </location>
</feature>
<reference evidence="2" key="2">
    <citation type="journal article" date="2021" name="PeerJ">
        <title>Extensive microbial diversity within the chicken gut microbiome revealed by metagenomics and culture.</title>
        <authorList>
            <person name="Gilroy R."/>
            <person name="Ravi A."/>
            <person name="Getino M."/>
            <person name="Pursley I."/>
            <person name="Horton D.L."/>
            <person name="Alikhan N.F."/>
            <person name="Baker D."/>
            <person name="Gharbi K."/>
            <person name="Hall N."/>
            <person name="Watson M."/>
            <person name="Adriaenssens E.M."/>
            <person name="Foster-Nyarko E."/>
            <person name="Jarju S."/>
            <person name="Secka A."/>
            <person name="Antonio M."/>
            <person name="Oren A."/>
            <person name="Chaudhuri R.R."/>
            <person name="La Ragione R."/>
            <person name="Hildebrand F."/>
            <person name="Pallen M.J."/>
        </authorList>
    </citation>
    <scope>NUCLEOTIDE SEQUENCE</scope>
    <source>
        <strain evidence="2">D3-1215</strain>
    </source>
</reference>
<sequence>LKYVVPQFEEMFGVKYNIKFSEQMSKTDMVAIDMDGNLVRNADGSLLFRPGGHGALIENLNQIDADIVFIKNIDNVTVDKFKPVTYTYKKALAGYLLEMQEITFECMRLLENLSVSEAELAQIEGYAMRVLNINVPLGYFSKSHRQKVAYWQKKLNRPIRVCGMVKNEGEPGGGPYWVFDKNGDKNLQIVESSQIDFSNKFQVAEVQKSSHFNPVDLVCGLKNFRGNKFNLKNYVNRNTGFISQKNQNGIDMKIQELPGLWNGAMADWISAFVEVPVSTFTPVKTLNDLLRPEHIE</sequence>
<reference evidence="2" key="1">
    <citation type="submission" date="2020-10" db="EMBL/GenBank/DDBJ databases">
        <authorList>
            <person name="Gilroy R."/>
        </authorList>
    </citation>
    <scope>NUCLEOTIDE SEQUENCE</scope>
    <source>
        <strain evidence="2">D3-1215</strain>
    </source>
</reference>
<organism evidence="2 3">
    <name type="scientific">Candidatus Enterocola intestinipullorum</name>
    <dbReference type="NCBI Taxonomy" id="2840783"/>
    <lineage>
        <taxon>Bacteria</taxon>
        <taxon>Pseudomonadati</taxon>
        <taxon>Bacteroidota</taxon>
        <taxon>Bacteroidia</taxon>
        <taxon>Bacteroidales</taxon>
        <taxon>Candidatus Enterocola</taxon>
    </lineage>
</organism>
<dbReference type="Pfam" id="PF14134">
    <property type="entry name" value="DUF4301"/>
    <property type="match status" value="1"/>
</dbReference>